<dbReference type="SUPFAM" id="SSF53474">
    <property type="entry name" value="alpha/beta-Hydrolases"/>
    <property type="match status" value="1"/>
</dbReference>
<dbReference type="Gene3D" id="3.40.50.1820">
    <property type="entry name" value="alpha/beta hydrolase"/>
    <property type="match status" value="1"/>
</dbReference>
<dbReference type="OrthoDB" id="217645at2"/>
<evidence type="ECO:0000313" key="1">
    <source>
        <dbReference type="EMBL" id="QDZ02829.1"/>
    </source>
</evidence>
<evidence type="ECO:0000313" key="2">
    <source>
        <dbReference type="Proteomes" id="UP000321389"/>
    </source>
</evidence>
<sequence length="296" mass="31950">MTPERLKELIRIPVRPRGAPTILSRESETHEDHVAERLVFDFGEGPVRGLLTRPAARLGPFPAVLYCHAHGNRYAIGASELLAGRPSLISPYGPLLAREGLVAMSVDMPTFGERSHESEGALAKALLWQGKSLFAMMLADLLSAFDHLASRDDVDAGRIAAFGLSMGATQTYFLAAIEPRIARAAHLCCYADLASLIETGAHDLHGIYMTVPGLLAETSTGRIAGMVAPRPQLICTGDHDPLTPPAAVEAAYAETLTAYREMDAADALIRLSQPETGHEETPEMRRAVLEFLNAMT</sequence>
<dbReference type="KEGG" id="niy:FQ775_22020"/>
<name>A0A5B8L4V2_9HYPH</name>
<dbReference type="AlphaFoldDB" id="A0A5B8L4V2"/>
<gene>
    <name evidence="1" type="ORF">FQ775_22020</name>
</gene>
<dbReference type="RefSeq" id="WP_146301463.1">
    <property type="nucleotide sequence ID" value="NZ_CP042301.2"/>
</dbReference>
<organism evidence="1 2">
    <name type="scientific">Nitratireductor mangrovi</name>
    <dbReference type="NCBI Taxonomy" id="2599600"/>
    <lineage>
        <taxon>Bacteria</taxon>
        <taxon>Pseudomonadati</taxon>
        <taxon>Pseudomonadota</taxon>
        <taxon>Alphaproteobacteria</taxon>
        <taxon>Hyphomicrobiales</taxon>
        <taxon>Phyllobacteriaceae</taxon>
        <taxon>Nitratireductor</taxon>
    </lineage>
</organism>
<dbReference type="InterPro" id="IPR050261">
    <property type="entry name" value="FrsA_esterase"/>
</dbReference>
<dbReference type="PANTHER" id="PTHR22946">
    <property type="entry name" value="DIENELACTONE HYDROLASE DOMAIN-CONTAINING PROTEIN-RELATED"/>
    <property type="match status" value="1"/>
</dbReference>
<dbReference type="Proteomes" id="UP000321389">
    <property type="component" value="Chromosome"/>
</dbReference>
<proteinExistence type="predicted"/>
<dbReference type="EMBL" id="CP042301">
    <property type="protein sequence ID" value="QDZ02829.1"/>
    <property type="molecule type" value="Genomic_DNA"/>
</dbReference>
<protein>
    <submittedName>
        <fullName evidence="1">Uncharacterized protein</fullName>
    </submittedName>
</protein>
<keyword evidence="2" id="KW-1185">Reference proteome</keyword>
<dbReference type="InterPro" id="IPR029058">
    <property type="entry name" value="AB_hydrolase_fold"/>
</dbReference>
<accession>A0A5B8L4V2</accession>
<reference evidence="1" key="1">
    <citation type="submission" date="2020-04" db="EMBL/GenBank/DDBJ databases">
        <title>Nitratireductor sp. nov. isolated from mangrove soil.</title>
        <authorList>
            <person name="Ye Y."/>
        </authorList>
    </citation>
    <scope>NUCLEOTIDE SEQUENCE</scope>
    <source>
        <strain evidence="1">SY7</strain>
    </source>
</reference>